<dbReference type="Proteomes" id="UP000001542">
    <property type="component" value="Unassembled WGS sequence"/>
</dbReference>
<keyword evidence="3" id="KW-1185">Reference proteome</keyword>
<protein>
    <recommendedName>
        <fullName evidence="1">Myb-like domain-containing protein</fullName>
    </recommendedName>
</protein>
<organism evidence="2 3">
    <name type="scientific">Trichomonas vaginalis (strain ATCC PRA-98 / G3)</name>
    <dbReference type="NCBI Taxonomy" id="412133"/>
    <lineage>
        <taxon>Eukaryota</taxon>
        <taxon>Metamonada</taxon>
        <taxon>Parabasalia</taxon>
        <taxon>Trichomonadida</taxon>
        <taxon>Trichomonadidae</taxon>
        <taxon>Trichomonas</taxon>
    </lineage>
</organism>
<dbReference type="InterPro" id="IPR009057">
    <property type="entry name" value="Homeodomain-like_sf"/>
</dbReference>
<dbReference type="EMBL" id="DS114071">
    <property type="protein sequence ID" value="EAX90940.1"/>
    <property type="molecule type" value="Genomic_DNA"/>
</dbReference>
<sequence>MKENLISESFIENLNNEIYRRISITKINKEQAKLNLSELQITSLEEKNGWSESDIRYFLTLISQYENPDFIDWTSISEYFSNQTEKSCQALYANLIEQKIIRQKNEKNYIIATRFRY</sequence>
<dbReference type="SMR" id="A2FVY6"/>
<evidence type="ECO:0000313" key="3">
    <source>
        <dbReference type="Proteomes" id="UP000001542"/>
    </source>
</evidence>
<evidence type="ECO:0000259" key="1">
    <source>
        <dbReference type="PROSITE" id="PS50090"/>
    </source>
</evidence>
<proteinExistence type="predicted"/>
<dbReference type="Pfam" id="PF13921">
    <property type="entry name" value="Myb_DNA-bind_6"/>
    <property type="match status" value="1"/>
</dbReference>
<gene>
    <name evidence="2" type="ORF">TVAG_274310</name>
</gene>
<dbReference type="InterPro" id="IPR001005">
    <property type="entry name" value="SANT/Myb"/>
</dbReference>
<accession>A2FVY6</accession>
<dbReference type="RefSeq" id="XP_001303870.1">
    <property type="nucleotide sequence ID" value="XM_001303869.1"/>
</dbReference>
<dbReference type="Gene3D" id="1.10.10.60">
    <property type="entry name" value="Homeodomain-like"/>
    <property type="match status" value="1"/>
</dbReference>
<dbReference type="InParanoid" id="A2FVY6"/>
<dbReference type="VEuPathDB" id="TrichDB:TVAGG3_0628850"/>
<dbReference type="AlphaFoldDB" id="A2FVY6"/>
<evidence type="ECO:0000313" key="2">
    <source>
        <dbReference type="EMBL" id="EAX90940.1"/>
    </source>
</evidence>
<dbReference type="KEGG" id="tva:4748632"/>
<reference evidence="2" key="1">
    <citation type="submission" date="2006-10" db="EMBL/GenBank/DDBJ databases">
        <authorList>
            <person name="Amadeo P."/>
            <person name="Zhao Q."/>
            <person name="Wortman J."/>
            <person name="Fraser-Liggett C."/>
            <person name="Carlton J."/>
        </authorList>
    </citation>
    <scope>NUCLEOTIDE SEQUENCE</scope>
    <source>
        <strain evidence="2">G3</strain>
    </source>
</reference>
<feature type="domain" description="Myb-like" evidence="1">
    <location>
        <begin position="42"/>
        <end position="96"/>
    </location>
</feature>
<name>A2FVY6_TRIV3</name>
<dbReference type="PROSITE" id="PS50090">
    <property type="entry name" value="MYB_LIKE"/>
    <property type="match status" value="1"/>
</dbReference>
<dbReference type="SUPFAM" id="SSF46689">
    <property type="entry name" value="Homeodomain-like"/>
    <property type="match status" value="1"/>
</dbReference>
<reference evidence="2" key="2">
    <citation type="journal article" date="2007" name="Science">
        <title>Draft genome sequence of the sexually transmitted pathogen Trichomonas vaginalis.</title>
        <authorList>
            <person name="Carlton J.M."/>
            <person name="Hirt R.P."/>
            <person name="Silva J.C."/>
            <person name="Delcher A.L."/>
            <person name="Schatz M."/>
            <person name="Zhao Q."/>
            <person name="Wortman J.R."/>
            <person name="Bidwell S.L."/>
            <person name="Alsmark U.C.M."/>
            <person name="Besteiro S."/>
            <person name="Sicheritz-Ponten T."/>
            <person name="Noel C.J."/>
            <person name="Dacks J.B."/>
            <person name="Foster P.G."/>
            <person name="Simillion C."/>
            <person name="Van de Peer Y."/>
            <person name="Miranda-Saavedra D."/>
            <person name="Barton G.J."/>
            <person name="Westrop G.D."/>
            <person name="Mueller S."/>
            <person name="Dessi D."/>
            <person name="Fiori P.L."/>
            <person name="Ren Q."/>
            <person name="Paulsen I."/>
            <person name="Zhang H."/>
            <person name="Bastida-Corcuera F.D."/>
            <person name="Simoes-Barbosa A."/>
            <person name="Brown M.T."/>
            <person name="Hayes R.D."/>
            <person name="Mukherjee M."/>
            <person name="Okumura C.Y."/>
            <person name="Schneider R."/>
            <person name="Smith A.J."/>
            <person name="Vanacova S."/>
            <person name="Villalvazo M."/>
            <person name="Haas B.J."/>
            <person name="Pertea M."/>
            <person name="Feldblyum T.V."/>
            <person name="Utterback T.R."/>
            <person name="Shu C.L."/>
            <person name="Osoegawa K."/>
            <person name="de Jong P.J."/>
            <person name="Hrdy I."/>
            <person name="Horvathova L."/>
            <person name="Zubacova Z."/>
            <person name="Dolezal P."/>
            <person name="Malik S.B."/>
            <person name="Logsdon J.M. Jr."/>
            <person name="Henze K."/>
            <person name="Gupta A."/>
            <person name="Wang C.C."/>
            <person name="Dunne R.L."/>
            <person name="Upcroft J.A."/>
            <person name="Upcroft P."/>
            <person name="White O."/>
            <person name="Salzberg S.L."/>
            <person name="Tang P."/>
            <person name="Chiu C.-H."/>
            <person name="Lee Y.-S."/>
            <person name="Embley T.M."/>
            <person name="Coombs G.H."/>
            <person name="Mottram J.C."/>
            <person name="Tachezy J."/>
            <person name="Fraser-Liggett C.M."/>
            <person name="Johnson P.J."/>
        </authorList>
    </citation>
    <scope>NUCLEOTIDE SEQUENCE [LARGE SCALE GENOMIC DNA]</scope>
    <source>
        <strain evidence="2">G3</strain>
    </source>
</reference>
<dbReference type="VEuPathDB" id="TrichDB:TVAG_274310"/>
<dbReference type="CDD" id="cd00167">
    <property type="entry name" value="SANT"/>
    <property type="match status" value="1"/>
</dbReference>